<keyword evidence="4 5" id="KW-0472">Membrane</keyword>
<feature type="transmembrane region" description="Helical" evidence="5">
    <location>
        <begin position="158"/>
        <end position="181"/>
    </location>
</feature>
<dbReference type="Pfam" id="PF00916">
    <property type="entry name" value="Sulfate_transp"/>
    <property type="match status" value="1"/>
</dbReference>
<protein>
    <recommendedName>
        <fullName evidence="6">SLC26A/SulP transporter domain-containing protein</fullName>
    </recommendedName>
</protein>
<dbReference type="PROSITE" id="PS01130">
    <property type="entry name" value="SLC26A"/>
    <property type="match status" value="1"/>
</dbReference>
<name>A0A4S8IQI4_MUSBA</name>
<keyword evidence="8" id="KW-1185">Reference proteome</keyword>
<evidence type="ECO:0000256" key="5">
    <source>
        <dbReference type="SAM" id="Phobius"/>
    </source>
</evidence>
<comment type="subcellular location">
    <subcellularLocation>
        <location evidence="1">Membrane</location>
        <topology evidence="1">Multi-pass membrane protein</topology>
    </subcellularLocation>
</comment>
<feature type="domain" description="SLC26A/SulP transporter" evidence="6">
    <location>
        <begin position="77"/>
        <end position="261"/>
    </location>
</feature>
<keyword evidence="3 5" id="KW-1133">Transmembrane helix</keyword>
<gene>
    <name evidence="7" type="ORF">C4D60_Mb06t25110</name>
</gene>
<dbReference type="GO" id="GO:0016020">
    <property type="term" value="C:membrane"/>
    <property type="evidence" value="ECO:0007669"/>
    <property type="project" value="UniProtKB-SubCell"/>
</dbReference>
<dbReference type="STRING" id="52838.A0A4S8IQI4"/>
<proteinExistence type="predicted"/>
<dbReference type="AlphaFoldDB" id="A0A4S8IQI4"/>
<organism evidence="7 8">
    <name type="scientific">Musa balbisiana</name>
    <name type="common">Banana</name>
    <dbReference type="NCBI Taxonomy" id="52838"/>
    <lineage>
        <taxon>Eukaryota</taxon>
        <taxon>Viridiplantae</taxon>
        <taxon>Streptophyta</taxon>
        <taxon>Embryophyta</taxon>
        <taxon>Tracheophyta</taxon>
        <taxon>Spermatophyta</taxon>
        <taxon>Magnoliopsida</taxon>
        <taxon>Liliopsida</taxon>
        <taxon>Zingiberales</taxon>
        <taxon>Musaceae</taxon>
        <taxon>Musa</taxon>
    </lineage>
</organism>
<evidence type="ECO:0000256" key="3">
    <source>
        <dbReference type="ARBA" id="ARBA00022989"/>
    </source>
</evidence>
<dbReference type="InterPro" id="IPR011547">
    <property type="entry name" value="SLC26A/SulP_dom"/>
</dbReference>
<dbReference type="InterPro" id="IPR018045">
    <property type="entry name" value="S04_transporter_CS"/>
</dbReference>
<evidence type="ECO:0000313" key="8">
    <source>
        <dbReference type="Proteomes" id="UP000317650"/>
    </source>
</evidence>
<evidence type="ECO:0000256" key="2">
    <source>
        <dbReference type="ARBA" id="ARBA00022692"/>
    </source>
</evidence>
<evidence type="ECO:0000259" key="6">
    <source>
        <dbReference type="Pfam" id="PF00916"/>
    </source>
</evidence>
<comment type="caution">
    <text evidence="7">The sequence shown here is derived from an EMBL/GenBank/DDBJ whole genome shotgun (WGS) entry which is preliminary data.</text>
</comment>
<evidence type="ECO:0000256" key="1">
    <source>
        <dbReference type="ARBA" id="ARBA00004141"/>
    </source>
</evidence>
<dbReference type="Proteomes" id="UP000317650">
    <property type="component" value="Chromosome 6"/>
</dbReference>
<feature type="transmembrane region" description="Helical" evidence="5">
    <location>
        <begin position="129"/>
        <end position="146"/>
    </location>
</feature>
<dbReference type="InterPro" id="IPR001902">
    <property type="entry name" value="SLC26A/SulP_fam"/>
</dbReference>
<reference evidence="7 8" key="1">
    <citation type="journal article" date="2019" name="Nat. Plants">
        <title>Genome sequencing of Musa balbisiana reveals subgenome evolution and function divergence in polyploid bananas.</title>
        <authorList>
            <person name="Yao X."/>
        </authorList>
    </citation>
    <scope>NUCLEOTIDE SEQUENCE [LARGE SCALE GENOMIC DNA]</scope>
    <source>
        <strain evidence="8">cv. DH-PKW</strain>
        <tissue evidence="7">Leaves</tissue>
    </source>
</reference>
<accession>A0A4S8IQI4</accession>
<keyword evidence="2 5" id="KW-0812">Transmembrane</keyword>
<evidence type="ECO:0000256" key="4">
    <source>
        <dbReference type="ARBA" id="ARBA00023136"/>
    </source>
</evidence>
<dbReference type="GO" id="GO:0008271">
    <property type="term" value="F:secondary active sulfate transmembrane transporter activity"/>
    <property type="evidence" value="ECO:0007669"/>
    <property type="project" value="InterPro"/>
</dbReference>
<feature type="transmembrane region" description="Helical" evidence="5">
    <location>
        <begin position="187"/>
        <end position="206"/>
    </location>
</feature>
<sequence length="325" mass="35588">MGNADGVFPGTEFARRVPVPPPRPFLDTFRANLKETFFPDDPLRQFRNEHGPRRVILGLKYFLPILEWAPSYSFGLFKSDLIAGITIASLAIPQGISYAKLANLPPILGLYSSFVPPLVYAMMGSSRDLAVGTVAVASLLIGSMLGNEVSPTKDPALYLHLAFTATFFAGLFQAALGLLRLGFIVDFLSHATIVGFMGGAATVVCLQQLKGMLGLQHFTTATDLVSVVKSVFSQVHQWRWESAVLGCCFLFFLLLTRFFVSAQSYTHDCVFGVQQVGSSCRSSNNSQTIAHMNNFVALNVYYESGKRYLQIRVSHASMSGHKPVT</sequence>
<dbReference type="PANTHER" id="PTHR11814">
    <property type="entry name" value="SULFATE TRANSPORTER"/>
    <property type="match status" value="1"/>
</dbReference>
<dbReference type="EMBL" id="PYDT01000009">
    <property type="protein sequence ID" value="THU50888.1"/>
    <property type="molecule type" value="Genomic_DNA"/>
</dbReference>
<evidence type="ECO:0000313" key="7">
    <source>
        <dbReference type="EMBL" id="THU50888.1"/>
    </source>
</evidence>
<feature type="transmembrane region" description="Helical" evidence="5">
    <location>
        <begin position="242"/>
        <end position="260"/>
    </location>
</feature>